<dbReference type="InterPro" id="IPR031717">
    <property type="entry name" value="ODO-1/KGD_C"/>
</dbReference>
<dbReference type="Pfam" id="PF00676">
    <property type="entry name" value="E1_dh"/>
    <property type="match status" value="2"/>
</dbReference>
<reference evidence="10 11" key="1">
    <citation type="journal article" date="2020" name="Nature">
        <title>Six reference-quality genomes reveal evolution of bat adaptations.</title>
        <authorList>
            <person name="Jebb D."/>
            <person name="Huang Z."/>
            <person name="Pippel M."/>
            <person name="Hughes G.M."/>
            <person name="Lavrichenko K."/>
            <person name="Devanna P."/>
            <person name="Winkler S."/>
            <person name="Jermiin L.S."/>
            <person name="Skirmuntt E.C."/>
            <person name="Katzourakis A."/>
            <person name="Burkitt-Gray L."/>
            <person name="Ray D.A."/>
            <person name="Sullivan K.A.M."/>
            <person name="Roscito J.G."/>
            <person name="Kirilenko B.M."/>
            <person name="Davalos L.M."/>
            <person name="Corthals A.P."/>
            <person name="Power M.L."/>
            <person name="Jones G."/>
            <person name="Ransome R.D."/>
            <person name="Dechmann D.K.N."/>
            <person name="Locatelli A.G."/>
            <person name="Puechmaille S.J."/>
            <person name="Fedrigo O."/>
            <person name="Jarvis E.D."/>
            <person name="Hiller M."/>
            <person name="Vernes S.C."/>
            <person name="Myers E.W."/>
            <person name="Teeling E.C."/>
        </authorList>
    </citation>
    <scope>NUCLEOTIDE SEQUENCE [LARGE SCALE GENOMIC DNA]</scope>
    <source>
        <strain evidence="10">MRouAeg1</strain>
        <tissue evidence="10">Muscle</tissue>
    </source>
</reference>
<dbReference type="Pfam" id="PF02779">
    <property type="entry name" value="Transket_pyr"/>
    <property type="match status" value="1"/>
</dbReference>
<dbReference type="SMART" id="SM00861">
    <property type="entry name" value="Transket_pyr"/>
    <property type="match status" value="1"/>
</dbReference>
<dbReference type="PIRSF" id="PIRSF000157">
    <property type="entry name" value="Oxoglu_dh_E1"/>
    <property type="match status" value="1"/>
</dbReference>
<keyword evidence="5" id="KW-0560">Oxidoreductase</keyword>
<dbReference type="InterPro" id="IPR001017">
    <property type="entry name" value="DH_E1"/>
</dbReference>
<keyword evidence="11" id="KW-1185">Reference proteome</keyword>
<evidence type="ECO:0000313" key="10">
    <source>
        <dbReference type="EMBL" id="KAF6457957.1"/>
    </source>
</evidence>
<accession>A0A7J8GDC8</accession>
<dbReference type="InterPro" id="IPR042179">
    <property type="entry name" value="KGD_C_sf"/>
</dbReference>
<organism evidence="10 11">
    <name type="scientific">Rousettus aegyptiacus</name>
    <name type="common">Egyptian fruit bat</name>
    <name type="synonym">Pteropus aegyptiacus</name>
    <dbReference type="NCBI Taxonomy" id="9407"/>
    <lineage>
        <taxon>Eukaryota</taxon>
        <taxon>Metazoa</taxon>
        <taxon>Chordata</taxon>
        <taxon>Craniata</taxon>
        <taxon>Vertebrata</taxon>
        <taxon>Euteleostomi</taxon>
        <taxon>Mammalia</taxon>
        <taxon>Eutheria</taxon>
        <taxon>Laurasiatheria</taxon>
        <taxon>Chiroptera</taxon>
        <taxon>Yinpterochiroptera</taxon>
        <taxon>Pteropodoidea</taxon>
        <taxon>Pteropodidae</taxon>
        <taxon>Rousettinae</taxon>
        <taxon>Rousettus</taxon>
    </lineage>
</organism>
<gene>
    <name evidence="10" type="ORF">HJG63_014557</name>
</gene>
<comment type="catalytic activity">
    <reaction evidence="7">
        <text>N(6)-[(R)-lipoyl]-L-lysyl-[protein] + 2-oxoglutarate + H(+) = N(6)-[(R)-S(8)-succinyldihydrolipoyl]-L-lysyl-[protein] + CO2</text>
        <dbReference type="Rhea" id="RHEA:12188"/>
        <dbReference type="Rhea" id="RHEA-COMP:10474"/>
        <dbReference type="Rhea" id="RHEA-COMP:20092"/>
        <dbReference type="ChEBI" id="CHEBI:15378"/>
        <dbReference type="ChEBI" id="CHEBI:16526"/>
        <dbReference type="ChEBI" id="CHEBI:16810"/>
        <dbReference type="ChEBI" id="CHEBI:83099"/>
        <dbReference type="ChEBI" id="CHEBI:83120"/>
        <dbReference type="EC" id="1.2.4.2"/>
    </reaction>
    <physiologicalReaction direction="left-to-right" evidence="7">
        <dbReference type="Rhea" id="RHEA:12189"/>
    </physiologicalReaction>
</comment>
<feature type="domain" description="Transketolase-like pyrimidine-binding" evidence="9">
    <location>
        <begin position="579"/>
        <end position="768"/>
    </location>
</feature>
<sequence>MSQLRLLPFHLEAQAMRILTPHNVQMFSGHSGSSGPPATFSSSRGGGSCSYVEEMYFAWLKNPQSVHKSWDNFFRKASEEGSCVPAQPLLSSVVPESRPAVSSQTKTSKLVEDHLAVQSLIRAYQIRGHHVAQLDPLGILDADLDSFVPSDLITTIDKLAFYDLREADLDKEFQLPTTTFIGGSEHTLSLREIIRGLESTYCQHIGLEFMFINDVEQCQWIRQKFETPGVMRFSSEEKRTLLARLVRSMSRFEDFLARKWSSEKRCGLEGCEVMIPALKTIIDKSSEMGIENVILGMPHRGRLNVLANVIRKDLEQIFCQFDPKLEAADEVMSILVHGDAAFAGQGVVYETFHLSALPSYTTSGTVHVIVNNQIGFTTDPRMARSSPYPTDVARVVNAPIFHVNANDPEAVIYVCSVAAEWRNTFNKDVVVDLVCYRRRGHNEMDEPMFTQPLMYKQIHRQVPVLKKYADKLISEGTVTLQEFEEENAKYDRICEEAYGKSKDKKILHIKHWLDSPWPGFFSVDGEPKSMTCPATGISEDVLTHIGDVASSVPLEDFRIHTGLSRILRSRADMTKKWTVDWALAEYMAFGSLLKKGIHVRLSGQDVERGTFSHRHHVLHDQEIDRRTCIPMNHLWPDQAPYTVCNSSLSEYGVPGFELGYAMASPNALVLWEAQFGDFHNTAQCIIDQFISTGQAKWVRHNGIVLLLPHGMEGMAFTEDFEVSQLYECNWIVVNCSTPASYFHVLHRQILLPFRKPLIIFTPKSLLRHPEAKSSFDHMVYGTSFQRVIPEDGAAARAPEQVGRLIFCTGKVYYDLVKEWSSQGLEEQVAITRLEQISPFPFDLIKQEAEKYPSAELVWCQEEHKNMGYYDYISPRFMTILS</sequence>
<evidence type="ECO:0000313" key="11">
    <source>
        <dbReference type="Proteomes" id="UP000593571"/>
    </source>
</evidence>
<dbReference type="Gene3D" id="1.10.287.1150">
    <property type="entry name" value="TPP helical domain"/>
    <property type="match status" value="1"/>
</dbReference>
<dbReference type="InterPro" id="IPR011603">
    <property type="entry name" value="2oxoglutarate_DH_E1"/>
</dbReference>
<evidence type="ECO:0000256" key="4">
    <source>
        <dbReference type="ARBA" id="ARBA00022946"/>
    </source>
</evidence>
<evidence type="ECO:0000259" key="9">
    <source>
        <dbReference type="SMART" id="SM00861"/>
    </source>
</evidence>
<dbReference type="PANTHER" id="PTHR23152:SF5">
    <property type="entry name" value="2-OXOGLUTARATE DEHYDROGENASE-LIKE, MITOCHONDRIAL"/>
    <property type="match status" value="1"/>
</dbReference>
<keyword evidence="4" id="KW-0809">Transit peptide</keyword>
<dbReference type="GO" id="GO:0006099">
    <property type="term" value="P:tricarboxylic acid cycle"/>
    <property type="evidence" value="ECO:0007669"/>
    <property type="project" value="TreeGrafter"/>
</dbReference>
<evidence type="ECO:0000256" key="1">
    <source>
        <dbReference type="ARBA" id="ARBA00001964"/>
    </source>
</evidence>
<dbReference type="FunFam" id="3.40.50.970:FF:000135">
    <property type="entry name" value="Uncharacterized protein"/>
    <property type="match status" value="1"/>
</dbReference>
<dbReference type="FunFam" id="1.10.287.1150:FF:000001">
    <property type="entry name" value="2-oxoglutarate dehydrogenase, mitochondrial isoform X1"/>
    <property type="match status" value="1"/>
</dbReference>
<keyword evidence="6" id="KW-0786">Thiamine pyrophosphate</keyword>
<dbReference type="GO" id="GO:0004591">
    <property type="term" value="F:oxoglutarate dehydrogenase (succinyl-transferring) activity"/>
    <property type="evidence" value="ECO:0007669"/>
    <property type="project" value="UniProtKB-EC"/>
</dbReference>
<comment type="cofactor">
    <cofactor evidence="1">
        <name>thiamine diphosphate</name>
        <dbReference type="ChEBI" id="CHEBI:58937"/>
    </cofactor>
</comment>
<evidence type="ECO:0000256" key="5">
    <source>
        <dbReference type="ARBA" id="ARBA00023002"/>
    </source>
</evidence>
<comment type="subunit">
    <text evidence="8">The OGDHC complex comprises multiple copies of three catalytic enzyme components, the 2-oxoglutarate dehydrogenase (OGDH/E1), the dihydrolipoamide dehydrogenase (DLST/E2) and the dihydrolipoamide dehydrogenase (DLD/E3). OGDHL/E1-like isoenzyme may replace OGDH in the OGDHC complex in the brain. The presence of either ODGH/E1 or ODGHL/E1-like isoenzyme in the complex may depend on its tissular distribution.</text>
</comment>
<dbReference type="Pfam" id="PF16078">
    <property type="entry name" value="2-oxogl_dehyd_N"/>
    <property type="match status" value="1"/>
</dbReference>
<dbReference type="Gene3D" id="3.40.50.11610">
    <property type="entry name" value="Multifunctional 2-oxoglutarate metabolism enzyme, C-terminal domain"/>
    <property type="match status" value="1"/>
</dbReference>
<dbReference type="Gene3D" id="3.40.50.12470">
    <property type="match status" value="1"/>
</dbReference>
<dbReference type="GO" id="GO:0005739">
    <property type="term" value="C:mitochondrion"/>
    <property type="evidence" value="ECO:0007669"/>
    <property type="project" value="TreeGrafter"/>
</dbReference>
<dbReference type="AlphaFoldDB" id="A0A7J8GDC8"/>
<name>A0A7J8GDC8_ROUAE</name>
<evidence type="ECO:0000256" key="8">
    <source>
        <dbReference type="ARBA" id="ARBA00063361"/>
    </source>
</evidence>
<evidence type="ECO:0000256" key="7">
    <source>
        <dbReference type="ARBA" id="ARBA00051042"/>
    </source>
</evidence>
<comment type="caution">
    <text evidence="10">The sequence shown here is derived from an EMBL/GenBank/DDBJ whole genome shotgun (WGS) entry which is preliminary data.</text>
</comment>
<dbReference type="SUPFAM" id="SSF52518">
    <property type="entry name" value="Thiamin diphosphate-binding fold (THDP-binding)"/>
    <property type="match status" value="2"/>
</dbReference>
<dbReference type="EC" id="1.2.4.2" evidence="3"/>
<dbReference type="InterPro" id="IPR029061">
    <property type="entry name" value="THDP-binding"/>
</dbReference>
<evidence type="ECO:0000256" key="6">
    <source>
        <dbReference type="ARBA" id="ARBA00023052"/>
    </source>
</evidence>
<dbReference type="EMBL" id="JACASE010000006">
    <property type="protein sequence ID" value="KAF6457957.1"/>
    <property type="molecule type" value="Genomic_DNA"/>
</dbReference>
<evidence type="ECO:0000256" key="2">
    <source>
        <dbReference type="ARBA" id="ARBA00006936"/>
    </source>
</evidence>
<comment type="similarity">
    <text evidence="2">Belongs to the alpha-ketoglutarate dehydrogenase family.</text>
</comment>
<dbReference type="Pfam" id="PF16870">
    <property type="entry name" value="OxoGdeHyase_C"/>
    <property type="match status" value="1"/>
</dbReference>
<proteinExistence type="inferred from homology"/>
<dbReference type="PANTHER" id="PTHR23152">
    <property type="entry name" value="2-OXOGLUTARATE DEHYDROGENASE"/>
    <property type="match status" value="1"/>
</dbReference>
<dbReference type="CDD" id="cd02016">
    <property type="entry name" value="TPP_E1_OGDC_like"/>
    <property type="match status" value="1"/>
</dbReference>
<dbReference type="Proteomes" id="UP000593571">
    <property type="component" value="Unassembled WGS sequence"/>
</dbReference>
<protein>
    <recommendedName>
        <fullName evidence="3">oxoglutarate dehydrogenase (succinyl-transferring)</fullName>
        <ecNumber evidence="3">1.2.4.2</ecNumber>
    </recommendedName>
</protein>
<dbReference type="InterPro" id="IPR005475">
    <property type="entry name" value="Transketolase-like_Pyr-bd"/>
</dbReference>
<dbReference type="InterPro" id="IPR032106">
    <property type="entry name" value="2-oxogl_dehyd_N"/>
</dbReference>
<dbReference type="FunFam" id="3.40.50.11610:FF:000003">
    <property type="entry name" value="2-oxoglutarate dehydrogenase, isoform X4"/>
    <property type="match status" value="1"/>
</dbReference>
<dbReference type="FunFam" id="3.40.50.12470:FF:000001">
    <property type="entry name" value="2-oxoglutarate dehydrogenase, mitochondrial isoform X1"/>
    <property type="match status" value="1"/>
</dbReference>
<dbReference type="GO" id="GO:0045252">
    <property type="term" value="C:oxoglutarate dehydrogenase complex"/>
    <property type="evidence" value="ECO:0007669"/>
    <property type="project" value="TreeGrafter"/>
</dbReference>
<evidence type="ECO:0000256" key="3">
    <source>
        <dbReference type="ARBA" id="ARBA00012280"/>
    </source>
</evidence>
<dbReference type="GO" id="GO:0030976">
    <property type="term" value="F:thiamine pyrophosphate binding"/>
    <property type="evidence" value="ECO:0007669"/>
    <property type="project" value="InterPro"/>
</dbReference>
<dbReference type="Gene3D" id="3.40.50.970">
    <property type="match status" value="2"/>
</dbReference>